<evidence type="ECO:0000313" key="12">
    <source>
        <dbReference type="EMBL" id="SOH03099.1"/>
    </source>
</evidence>
<keyword evidence="11" id="KW-0969">Cilium</keyword>
<dbReference type="EMBL" id="CP049055">
    <property type="protein sequence ID" value="QII12923.1"/>
    <property type="molecule type" value="Genomic_DNA"/>
</dbReference>
<evidence type="ECO:0000259" key="9">
    <source>
        <dbReference type="Pfam" id="PF02108"/>
    </source>
</evidence>
<dbReference type="EMBL" id="CT573071">
    <property type="protein sequence ID" value="CAJ73269.1"/>
    <property type="molecule type" value="Genomic_DNA"/>
</dbReference>
<evidence type="ECO:0000256" key="6">
    <source>
        <dbReference type="ARBA" id="ARBA00022927"/>
    </source>
</evidence>
<keyword evidence="6" id="KW-0653">Protein transport</keyword>
<evidence type="ECO:0000256" key="5">
    <source>
        <dbReference type="ARBA" id="ARBA00022795"/>
    </source>
</evidence>
<organism evidence="10">
    <name type="scientific">Kuenenia stuttgartiensis</name>
    <dbReference type="NCBI Taxonomy" id="174633"/>
    <lineage>
        <taxon>Bacteria</taxon>
        <taxon>Pseudomonadati</taxon>
        <taxon>Planctomycetota</taxon>
        <taxon>Candidatus Brocadiia</taxon>
        <taxon>Candidatus Brocadiales</taxon>
        <taxon>Candidatus Brocadiaceae</taxon>
        <taxon>Candidatus Kuenenia</taxon>
    </lineage>
</organism>
<keyword evidence="13" id="KW-1185">Reference proteome</keyword>
<dbReference type="GO" id="GO:0044781">
    <property type="term" value="P:bacterial-type flagellum organization"/>
    <property type="evidence" value="ECO:0007669"/>
    <property type="project" value="UniProtKB-KW"/>
</dbReference>
<keyword evidence="5" id="KW-1005">Bacterial flagellum biogenesis</keyword>
<dbReference type="GO" id="GO:0005829">
    <property type="term" value="C:cytosol"/>
    <property type="evidence" value="ECO:0007669"/>
    <property type="project" value="TreeGrafter"/>
</dbReference>
<dbReference type="InterPro" id="IPR051472">
    <property type="entry name" value="T3SS_Stator/FliH"/>
</dbReference>
<protein>
    <recommendedName>
        <fullName evidence="3">Flagellar assembly protein FliH</fullName>
    </recommendedName>
</protein>
<evidence type="ECO:0000313" key="11">
    <source>
        <dbReference type="EMBL" id="QII12923.1"/>
    </source>
</evidence>
<dbReference type="OrthoDB" id="9152601at2"/>
<reference evidence="10" key="2">
    <citation type="submission" date="2006-01" db="EMBL/GenBank/DDBJ databases">
        <authorList>
            <person name="Genoscope"/>
        </authorList>
    </citation>
    <scope>NUCLEOTIDE SEQUENCE</scope>
</reference>
<comment type="function">
    <text evidence="1">Needed for flagellar regrowth and assembly.</text>
</comment>
<comment type="similarity">
    <text evidence="2">Belongs to the FliH family.</text>
</comment>
<dbReference type="GO" id="GO:0015031">
    <property type="term" value="P:protein transport"/>
    <property type="evidence" value="ECO:0007669"/>
    <property type="project" value="UniProtKB-KW"/>
</dbReference>
<dbReference type="Proteomes" id="UP000221734">
    <property type="component" value="Chromosome Kuenenia_stuttgartiensis_MBR1"/>
</dbReference>
<dbReference type="AlphaFoldDB" id="Q1Q6R9"/>
<evidence type="ECO:0000313" key="14">
    <source>
        <dbReference type="Proteomes" id="UP000501926"/>
    </source>
</evidence>
<gene>
    <name evidence="11" type="ORF">KsCSTR_35440</name>
    <name evidence="12" type="ORF">KSMBR1_0585</name>
    <name evidence="10" type="ORF">kuste2522</name>
</gene>
<keyword evidence="11" id="KW-0282">Flagellum</keyword>
<evidence type="ECO:0000256" key="7">
    <source>
        <dbReference type="ARBA" id="ARBA00023225"/>
    </source>
</evidence>
<evidence type="ECO:0000256" key="3">
    <source>
        <dbReference type="ARBA" id="ARBA00016507"/>
    </source>
</evidence>
<dbReference type="PANTHER" id="PTHR34982">
    <property type="entry name" value="YOP PROTEINS TRANSLOCATION PROTEIN L"/>
    <property type="match status" value="1"/>
</dbReference>
<feature type="coiled-coil region" evidence="8">
    <location>
        <begin position="42"/>
        <end position="115"/>
    </location>
</feature>
<dbReference type="PANTHER" id="PTHR34982:SF1">
    <property type="entry name" value="FLAGELLAR ASSEMBLY PROTEIN FLIH"/>
    <property type="match status" value="1"/>
</dbReference>
<evidence type="ECO:0000256" key="2">
    <source>
        <dbReference type="ARBA" id="ARBA00006602"/>
    </source>
</evidence>
<dbReference type="Pfam" id="PF02108">
    <property type="entry name" value="FliH"/>
    <property type="match status" value="1"/>
</dbReference>
<dbReference type="EMBL" id="LT934425">
    <property type="protein sequence ID" value="SOH03099.1"/>
    <property type="molecule type" value="Genomic_DNA"/>
</dbReference>
<keyword evidence="7" id="KW-1006">Bacterial flagellum protein export</keyword>
<dbReference type="Proteomes" id="UP000501926">
    <property type="component" value="Chromosome"/>
</dbReference>
<dbReference type="KEGG" id="kst:KSMBR1_0585"/>
<dbReference type="InterPro" id="IPR018035">
    <property type="entry name" value="Flagellar_FliH/T3SS_HrpE"/>
</dbReference>
<keyword evidence="4" id="KW-0813">Transport</keyword>
<evidence type="ECO:0000256" key="8">
    <source>
        <dbReference type="SAM" id="Coils"/>
    </source>
</evidence>
<reference evidence="12" key="4">
    <citation type="submission" date="2017-10" db="EMBL/GenBank/DDBJ databases">
        <authorList>
            <person name="Banno H."/>
            <person name="Chua N.-H."/>
        </authorList>
    </citation>
    <scope>NUCLEOTIDE SEQUENCE [LARGE SCALE GENOMIC DNA]</scope>
    <source>
        <strain evidence="12">Kuenenia_mbr1_ru-nijmegen</strain>
    </source>
</reference>
<dbReference type="RefSeq" id="WP_099323981.1">
    <property type="nucleotide sequence ID" value="NZ_CP049055.1"/>
</dbReference>
<feature type="domain" description="Flagellar assembly protein FliH/Type III secretion system HrpE" evidence="9">
    <location>
        <begin position="102"/>
        <end position="225"/>
    </location>
</feature>
<sequence>MKTGKRVYSLPVIKGVKVIETVIPHSHKKQINTLKTEEELINIKEEEKLKELELAKENELRALKEQEIRLVREEAFKEGKLSAEKEFQSEIEKTKRKYAALITLLEDAVKQLTEKREIIWKDSESEIIHFVLAVANKVVGYEINENGASIVKHVVAEALSYVGNNKIVSLRISPEDYKRFTAEDAGIKDFNIKIIEDKMISAGGCVVETDFGDVESLLETRWEEIKKSVGEKE</sequence>
<reference evidence="11 14" key="5">
    <citation type="submission" date="2020-02" db="EMBL/GenBank/DDBJ databases">
        <title>Newly sequenced genome of strain CSTR1 showed variability in Candidatus Kuenenia stuttgartiensis genomes.</title>
        <authorList>
            <person name="Ding C."/>
            <person name="Adrian L."/>
        </authorList>
    </citation>
    <scope>NUCLEOTIDE SEQUENCE [LARGE SCALE GENOMIC DNA]</scope>
    <source>
        <strain evidence="11 14">CSTR1</strain>
    </source>
</reference>
<evidence type="ECO:0000313" key="13">
    <source>
        <dbReference type="Proteomes" id="UP000221734"/>
    </source>
</evidence>
<evidence type="ECO:0000256" key="4">
    <source>
        <dbReference type="ARBA" id="ARBA00022448"/>
    </source>
</evidence>
<accession>Q1Q6R9</accession>
<reference evidence="10" key="1">
    <citation type="journal article" date="2006" name="Nature">
        <title>Deciphering the evolution and metabolism of an anammox bacterium from a community genome.</title>
        <authorList>
            <person name="Strous M."/>
            <person name="Pelletier E."/>
            <person name="Mangenot S."/>
            <person name="Rattei T."/>
            <person name="Lehner A."/>
            <person name="Taylor M.W."/>
            <person name="Horn M."/>
            <person name="Daims H."/>
            <person name="Bartol-Mavel D."/>
            <person name="Wincker P."/>
            <person name="Barbe V."/>
            <person name="Fonknechten N."/>
            <person name="Vallenet D."/>
            <person name="Segurens B."/>
            <person name="Schenowitz-Truong C."/>
            <person name="Medigue C."/>
            <person name="Collingro A."/>
            <person name="Snel B."/>
            <person name="Dutilh B.E."/>
            <person name="OpDenCamp H.J.M."/>
            <person name="vanDerDrift C."/>
            <person name="Cirpus I."/>
            <person name="vanDePas-Schoonen K.T."/>
            <person name="Harhangi H.R."/>
            <person name="vanNiftrik L."/>
            <person name="Schmid M."/>
            <person name="Keltjens J."/>
            <person name="vanDeVossenberg J."/>
            <person name="Kartal B."/>
            <person name="Meier H."/>
            <person name="Frishman D."/>
            <person name="Huynen M.A."/>
            <person name="Mewes H."/>
            <person name="Weissenbach J."/>
            <person name="Jetten M.S.M."/>
            <person name="Wagner M."/>
            <person name="LePaslier D."/>
        </authorList>
    </citation>
    <scope>NUCLEOTIDE SEQUENCE</scope>
</reference>
<evidence type="ECO:0000313" key="10">
    <source>
        <dbReference type="EMBL" id="CAJ73269.1"/>
    </source>
</evidence>
<reference evidence="13" key="3">
    <citation type="submission" date="2017-10" db="EMBL/GenBank/DDBJ databases">
        <authorList>
            <person name="Frank J."/>
        </authorList>
    </citation>
    <scope>NUCLEOTIDE SEQUENCE [LARGE SCALE GENOMIC DNA]</scope>
</reference>
<proteinExistence type="inferred from homology"/>
<keyword evidence="8" id="KW-0175">Coiled coil</keyword>
<keyword evidence="11" id="KW-0966">Cell projection</keyword>
<evidence type="ECO:0000256" key="1">
    <source>
        <dbReference type="ARBA" id="ARBA00003041"/>
    </source>
</evidence>
<name>Q1Q6R9_KUEST</name>